<keyword evidence="2" id="KW-1185">Reference proteome</keyword>
<comment type="caution">
    <text evidence="1">The sequence shown here is derived from an EMBL/GenBank/DDBJ whole genome shotgun (WGS) entry which is preliminary data.</text>
</comment>
<name>A0A0C2N182_THEKT</name>
<reference evidence="1 2" key="1">
    <citation type="journal article" date="2014" name="Genome Biol. Evol.">
        <title>The genome of the myxosporean Thelohanellus kitauei shows adaptations to nutrient acquisition within its fish host.</title>
        <authorList>
            <person name="Yang Y."/>
            <person name="Xiong J."/>
            <person name="Zhou Z."/>
            <person name="Huo F."/>
            <person name="Miao W."/>
            <person name="Ran C."/>
            <person name="Liu Y."/>
            <person name="Zhang J."/>
            <person name="Feng J."/>
            <person name="Wang M."/>
            <person name="Wang M."/>
            <person name="Wang L."/>
            <person name="Yao B."/>
        </authorList>
    </citation>
    <scope>NUCLEOTIDE SEQUENCE [LARGE SCALE GENOMIC DNA]</scope>
    <source>
        <strain evidence="1">Wuqing</strain>
    </source>
</reference>
<proteinExistence type="predicted"/>
<sequence length="106" mass="12684">MAVIGVRKKRLRQIANIWIFWVICINKQAAPIPNVFVKTPKNTRIDLFLMYPLNKNWYCSSVFRLSDKQNVVLVVYVIKTTHLYPLRLAKYERMIPWSKYAEYMCI</sequence>
<dbReference type="EMBL" id="JWZT01003127">
    <property type="protein sequence ID" value="KII67617.1"/>
    <property type="molecule type" value="Genomic_DNA"/>
</dbReference>
<gene>
    <name evidence="1" type="ORF">RF11_10290</name>
</gene>
<dbReference type="AlphaFoldDB" id="A0A0C2N182"/>
<dbReference type="Proteomes" id="UP000031668">
    <property type="component" value="Unassembled WGS sequence"/>
</dbReference>
<accession>A0A0C2N182</accession>
<protein>
    <submittedName>
        <fullName evidence="1">Uncharacterized protein</fullName>
    </submittedName>
</protein>
<organism evidence="1 2">
    <name type="scientific">Thelohanellus kitauei</name>
    <name type="common">Myxosporean</name>
    <dbReference type="NCBI Taxonomy" id="669202"/>
    <lineage>
        <taxon>Eukaryota</taxon>
        <taxon>Metazoa</taxon>
        <taxon>Cnidaria</taxon>
        <taxon>Myxozoa</taxon>
        <taxon>Myxosporea</taxon>
        <taxon>Bivalvulida</taxon>
        <taxon>Platysporina</taxon>
        <taxon>Myxobolidae</taxon>
        <taxon>Thelohanellus</taxon>
    </lineage>
</organism>
<evidence type="ECO:0000313" key="1">
    <source>
        <dbReference type="EMBL" id="KII67617.1"/>
    </source>
</evidence>
<evidence type="ECO:0000313" key="2">
    <source>
        <dbReference type="Proteomes" id="UP000031668"/>
    </source>
</evidence>